<feature type="region of interest" description="Disordered" evidence="5">
    <location>
        <begin position="726"/>
        <end position="745"/>
    </location>
</feature>
<evidence type="ECO:0000256" key="5">
    <source>
        <dbReference type="SAM" id="MobiDB-lite"/>
    </source>
</evidence>
<feature type="compositionally biased region" description="Polar residues" evidence="5">
    <location>
        <begin position="357"/>
        <end position="373"/>
    </location>
</feature>
<dbReference type="AlphaFoldDB" id="A0A388L3C0"/>
<dbReference type="Proteomes" id="UP000265515">
    <property type="component" value="Unassembled WGS sequence"/>
</dbReference>
<dbReference type="PANTHER" id="PTHR43047:SF68">
    <property type="entry name" value="HISTIDINE KINASE 5"/>
    <property type="match status" value="1"/>
</dbReference>
<evidence type="ECO:0000256" key="1">
    <source>
        <dbReference type="ARBA" id="ARBA00000085"/>
    </source>
</evidence>
<dbReference type="GO" id="GO:0000155">
    <property type="term" value="F:phosphorelay sensor kinase activity"/>
    <property type="evidence" value="ECO:0007669"/>
    <property type="project" value="TreeGrafter"/>
</dbReference>
<keyword evidence="4" id="KW-0418">Kinase</keyword>
<keyword evidence="7" id="KW-1185">Reference proteome</keyword>
<keyword evidence="3" id="KW-0808">Transferase</keyword>
<feature type="region of interest" description="Disordered" evidence="5">
    <location>
        <begin position="240"/>
        <end position="391"/>
    </location>
</feature>
<feature type="compositionally biased region" description="Polar residues" evidence="5">
    <location>
        <begin position="415"/>
        <end position="425"/>
    </location>
</feature>
<feature type="region of interest" description="Disordered" evidence="5">
    <location>
        <begin position="578"/>
        <end position="618"/>
    </location>
</feature>
<dbReference type="InterPro" id="IPR036890">
    <property type="entry name" value="HATPase_C_sf"/>
</dbReference>
<dbReference type="GO" id="GO:0005886">
    <property type="term" value="C:plasma membrane"/>
    <property type="evidence" value="ECO:0007669"/>
    <property type="project" value="TreeGrafter"/>
</dbReference>
<feature type="region of interest" description="Disordered" evidence="5">
    <location>
        <begin position="692"/>
        <end position="713"/>
    </location>
</feature>
<dbReference type="OrthoDB" id="1715750at2759"/>
<proteinExistence type="predicted"/>
<protein>
    <recommendedName>
        <fullName evidence="2">histidine kinase</fullName>
        <ecNumber evidence="2">2.7.13.3</ecNumber>
    </recommendedName>
</protein>
<feature type="compositionally biased region" description="Low complexity" evidence="5">
    <location>
        <begin position="736"/>
        <end position="745"/>
    </location>
</feature>
<gene>
    <name evidence="6" type="ORF">CBR_g23019</name>
</gene>
<feature type="compositionally biased region" description="Basic and acidic residues" evidence="5">
    <location>
        <begin position="256"/>
        <end position="265"/>
    </location>
</feature>
<evidence type="ECO:0000313" key="7">
    <source>
        <dbReference type="Proteomes" id="UP000265515"/>
    </source>
</evidence>
<evidence type="ECO:0000256" key="3">
    <source>
        <dbReference type="ARBA" id="ARBA00022679"/>
    </source>
</evidence>
<evidence type="ECO:0000256" key="2">
    <source>
        <dbReference type="ARBA" id="ARBA00012438"/>
    </source>
</evidence>
<evidence type="ECO:0000313" key="6">
    <source>
        <dbReference type="EMBL" id="GBG76804.1"/>
    </source>
</evidence>
<dbReference type="EC" id="2.7.13.3" evidence="2"/>
<comment type="catalytic activity">
    <reaction evidence="1">
        <text>ATP + protein L-histidine = ADP + protein N-phospho-L-histidine.</text>
        <dbReference type="EC" id="2.7.13.3"/>
    </reaction>
</comment>
<accession>A0A388L3C0</accession>
<sequence>MDVRFFAMAKTKVGRTTIEALEDPNLHRGPLFTSTAECTKIARDFYQNLFKSECGDRPLAQRLGEIEEFLSPLSRTLTEHQREQLEMPLTKEEVWTTLMLMDEEKTPGIDGLPKELWESMWGTISQDLMDYYHTLWETGQMGEFVGQGVLTLLYKKGAMELKEQLFSPVEIVKHIMQMAIAATREKGISVESSVEEGVPTQVLGDALRIRQVMKYLVLNAIKFTEAGRVSIHLGVADKEPERVRRQGVSTPHANTRKREDVRDPSHCVSSALDLRGDGIENSGEPGDHPPATMKPSQAACTSSGESSGRLRASGNGADDSEGAVSSSAISASEPDVCRRTARGGDGIDSDESGDCSPGTSTKPSQGGCTSWRGSSGRLRAGENGTSEGAVSSSAIFASEADLWRRTARGNADTAKGSSKWGSTSLLRMGMDSSKGKGSSSEEGRGGGGGGGGGSGEVGWFTQRGLPKNFVTVDNAVKKQWFLVAGDKRREQSSSFGSQATCGEGGGLCANRAPEGAETFPPAPRRIARTLSAAASPRTCFLEGYGVGYYAGSSPKALRPSSNVSDILKASLSHSMPARASSPCAGSVTGDPGSNTTADGFGPHSGKGEGPPGGKSGWTAERGCVQLELGEGLKKLERRRSWAGFHCGAELDAWVKRGGERKRAVRKCNASAQQVDRSGDGSTEEGRAASTIAKLRGDNDASPASEPGVCSSTDANIATGEVKSTDKRMECHHWGRSGSSSSSGSAGATKGGDLWLWCDIVDTGVGIPEEVVFVQPGSSVVVLGSWFTF</sequence>
<feature type="compositionally biased region" description="Gly residues" evidence="5">
    <location>
        <begin position="445"/>
        <end position="456"/>
    </location>
</feature>
<dbReference type="STRING" id="69332.A0A388L3C0"/>
<dbReference type="PANTHER" id="PTHR43047">
    <property type="entry name" value="TWO-COMPONENT HISTIDINE PROTEIN KINASE"/>
    <property type="match status" value="1"/>
</dbReference>
<feature type="region of interest" description="Disordered" evidence="5">
    <location>
        <begin position="408"/>
        <end position="458"/>
    </location>
</feature>
<dbReference type="EMBL" id="BFEA01000253">
    <property type="protein sequence ID" value="GBG76804.1"/>
    <property type="molecule type" value="Genomic_DNA"/>
</dbReference>
<dbReference type="GO" id="GO:0009927">
    <property type="term" value="F:histidine phosphotransfer kinase activity"/>
    <property type="evidence" value="ECO:0007669"/>
    <property type="project" value="TreeGrafter"/>
</dbReference>
<organism evidence="6 7">
    <name type="scientific">Chara braunii</name>
    <name type="common">Braun's stonewort</name>
    <dbReference type="NCBI Taxonomy" id="69332"/>
    <lineage>
        <taxon>Eukaryota</taxon>
        <taxon>Viridiplantae</taxon>
        <taxon>Streptophyta</taxon>
        <taxon>Charophyceae</taxon>
        <taxon>Charales</taxon>
        <taxon>Characeae</taxon>
        <taxon>Chara</taxon>
    </lineage>
</organism>
<dbReference type="SUPFAM" id="SSF55874">
    <property type="entry name" value="ATPase domain of HSP90 chaperone/DNA topoisomerase II/histidine kinase"/>
    <property type="match status" value="1"/>
</dbReference>
<feature type="compositionally biased region" description="Polar residues" evidence="5">
    <location>
        <begin position="294"/>
        <end position="306"/>
    </location>
</feature>
<reference evidence="6 7" key="1">
    <citation type="journal article" date="2018" name="Cell">
        <title>The Chara Genome: Secondary Complexity and Implications for Plant Terrestrialization.</title>
        <authorList>
            <person name="Nishiyama T."/>
            <person name="Sakayama H."/>
            <person name="Vries J.D."/>
            <person name="Buschmann H."/>
            <person name="Saint-Marcoux D."/>
            <person name="Ullrich K.K."/>
            <person name="Haas F.B."/>
            <person name="Vanderstraeten L."/>
            <person name="Becker D."/>
            <person name="Lang D."/>
            <person name="Vosolsobe S."/>
            <person name="Rombauts S."/>
            <person name="Wilhelmsson P.K.I."/>
            <person name="Janitza P."/>
            <person name="Kern R."/>
            <person name="Heyl A."/>
            <person name="Rumpler F."/>
            <person name="Villalobos L.I.A.C."/>
            <person name="Clay J.M."/>
            <person name="Skokan R."/>
            <person name="Toyoda A."/>
            <person name="Suzuki Y."/>
            <person name="Kagoshima H."/>
            <person name="Schijlen E."/>
            <person name="Tajeshwar N."/>
            <person name="Catarino B."/>
            <person name="Hetherington A.J."/>
            <person name="Saltykova A."/>
            <person name="Bonnot C."/>
            <person name="Breuninger H."/>
            <person name="Symeonidi A."/>
            <person name="Radhakrishnan G.V."/>
            <person name="Van Nieuwerburgh F."/>
            <person name="Deforce D."/>
            <person name="Chang C."/>
            <person name="Karol K.G."/>
            <person name="Hedrich R."/>
            <person name="Ulvskov P."/>
            <person name="Glockner G."/>
            <person name="Delwiche C.F."/>
            <person name="Petrasek J."/>
            <person name="Van de Peer Y."/>
            <person name="Friml J."/>
            <person name="Beilby M."/>
            <person name="Dolan L."/>
            <person name="Kohara Y."/>
            <person name="Sugano S."/>
            <person name="Fujiyama A."/>
            <person name="Delaux P.-M."/>
            <person name="Quint M."/>
            <person name="TheiBen G."/>
            <person name="Hagemann M."/>
            <person name="Harholt J."/>
            <person name="Dunand C."/>
            <person name="Zachgo S."/>
            <person name="Langdale J."/>
            <person name="Maumus F."/>
            <person name="Straeten D.V.D."/>
            <person name="Gould S.B."/>
            <person name="Rensing S.A."/>
        </authorList>
    </citation>
    <scope>NUCLEOTIDE SEQUENCE [LARGE SCALE GENOMIC DNA]</scope>
    <source>
        <strain evidence="6 7">S276</strain>
    </source>
</reference>
<evidence type="ECO:0000256" key="4">
    <source>
        <dbReference type="ARBA" id="ARBA00022777"/>
    </source>
</evidence>
<dbReference type="Gene3D" id="3.30.565.10">
    <property type="entry name" value="Histidine kinase-like ATPase, C-terminal domain"/>
    <property type="match status" value="1"/>
</dbReference>
<name>A0A388L3C0_CHABU</name>
<feature type="compositionally biased region" description="Gly residues" evidence="5">
    <location>
        <begin position="602"/>
        <end position="615"/>
    </location>
</feature>
<comment type="caution">
    <text evidence="6">The sequence shown here is derived from an EMBL/GenBank/DDBJ whole genome shotgun (WGS) entry which is preliminary data.</text>
</comment>
<dbReference type="Gramene" id="GBG76804">
    <property type="protein sequence ID" value="GBG76804"/>
    <property type="gene ID" value="CBR_g23019"/>
</dbReference>